<dbReference type="InterPro" id="IPR036397">
    <property type="entry name" value="RNaseH_sf"/>
</dbReference>
<dbReference type="PROSITE" id="PS50994">
    <property type="entry name" value="INTEGRASE"/>
    <property type="match status" value="1"/>
</dbReference>
<dbReference type="Proteomes" id="UP000095283">
    <property type="component" value="Unplaced"/>
</dbReference>
<protein>
    <submittedName>
        <fullName evidence="3">Integrase catalytic domain-containing protein</fullName>
    </submittedName>
</protein>
<evidence type="ECO:0000313" key="3">
    <source>
        <dbReference type="WBParaSite" id="Hba_04033"/>
    </source>
</evidence>
<dbReference type="PANTHER" id="PTHR47331">
    <property type="entry name" value="PHD-TYPE DOMAIN-CONTAINING PROTEIN"/>
    <property type="match status" value="1"/>
</dbReference>
<keyword evidence="2" id="KW-1185">Reference proteome</keyword>
<feature type="domain" description="Integrase catalytic" evidence="1">
    <location>
        <begin position="113"/>
        <end position="299"/>
    </location>
</feature>
<reference evidence="3" key="1">
    <citation type="submission" date="2016-11" db="UniProtKB">
        <authorList>
            <consortium name="WormBaseParasite"/>
        </authorList>
    </citation>
    <scope>IDENTIFICATION</scope>
</reference>
<evidence type="ECO:0000313" key="2">
    <source>
        <dbReference type="Proteomes" id="UP000095283"/>
    </source>
</evidence>
<sequence length="467" mass="52947">MGLCGCKSSSNGNTLIIQKHYECVKRTEDMRSIQEILVRICTTTILTQKPNIPAKEFTAGQIDNQRNACGQRHCDLSNIVSLIRLRFWMPKLTAIIKRNIRTCASCKREQELPVSMPIMAPLPKDRVVCSKPFENISKQRKMYVAIYTWLTTCVVHLEVAEDLIAGEFLRSFIRFSSRRGIPSVIRTDCGTNFTLSAKIIQTLYDSDIETGSSVMSYSANKEAPWMGSAWERLIGTLKRSDTDDPIYDSTLIQTVTQAKENNEYLTELCEYYNNNLNPKVITQNGKISHRPISRLIPLEIRSVSFNDPQQKQGSSECRTSKPIISQPSCRAKNKLDDATEKDTSINSNKSYAHAFLFPLMLMTVISKTSAEDSHTIFCNNGIVKINHVIKKFDLCFNSECRIFNEQSKPLELILLPPPHNDATIARIKAPILKSQRHFRNMLPANNFGIFPKIPFSIINRESTLLAN</sequence>
<dbReference type="SUPFAM" id="SSF53098">
    <property type="entry name" value="Ribonuclease H-like"/>
    <property type="match status" value="1"/>
</dbReference>
<dbReference type="GO" id="GO:0003676">
    <property type="term" value="F:nucleic acid binding"/>
    <property type="evidence" value="ECO:0007669"/>
    <property type="project" value="InterPro"/>
</dbReference>
<organism evidence="2 3">
    <name type="scientific">Heterorhabditis bacteriophora</name>
    <name type="common">Entomopathogenic nematode worm</name>
    <dbReference type="NCBI Taxonomy" id="37862"/>
    <lineage>
        <taxon>Eukaryota</taxon>
        <taxon>Metazoa</taxon>
        <taxon>Ecdysozoa</taxon>
        <taxon>Nematoda</taxon>
        <taxon>Chromadorea</taxon>
        <taxon>Rhabditida</taxon>
        <taxon>Rhabditina</taxon>
        <taxon>Rhabditomorpha</taxon>
        <taxon>Strongyloidea</taxon>
        <taxon>Heterorhabditidae</taxon>
        <taxon>Heterorhabditis</taxon>
    </lineage>
</organism>
<dbReference type="GO" id="GO:0015074">
    <property type="term" value="P:DNA integration"/>
    <property type="evidence" value="ECO:0007669"/>
    <property type="project" value="InterPro"/>
</dbReference>
<dbReference type="WBParaSite" id="Hba_04033">
    <property type="protein sequence ID" value="Hba_04033"/>
    <property type="gene ID" value="Hba_04033"/>
</dbReference>
<dbReference type="InterPro" id="IPR001584">
    <property type="entry name" value="Integrase_cat-core"/>
</dbReference>
<dbReference type="Gene3D" id="3.30.420.10">
    <property type="entry name" value="Ribonuclease H-like superfamily/Ribonuclease H"/>
    <property type="match status" value="1"/>
</dbReference>
<accession>A0A1I7WGB6</accession>
<dbReference type="AlphaFoldDB" id="A0A1I7WGB6"/>
<dbReference type="InterPro" id="IPR012337">
    <property type="entry name" value="RNaseH-like_sf"/>
</dbReference>
<evidence type="ECO:0000259" key="1">
    <source>
        <dbReference type="PROSITE" id="PS50994"/>
    </source>
</evidence>
<name>A0A1I7WGB6_HETBA</name>
<proteinExistence type="predicted"/>